<gene>
    <name evidence="1" type="ORF">FHS12_000047</name>
</gene>
<protein>
    <recommendedName>
        <fullName evidence="3">KOW domain-containing protein</fullName>
    </recommendedName>
</protein>
<dbReference type="Proteomes" id="UP000577707">
    <property type="component" value="Unassembled WGS sequence"/>
</dbReference>
<accession>A0A7W5A094</accession>
<dbReference type="InterPro" id="IPR008991">
    <property type="entry name" value="Translation_prot_SH3-like_sf"/>
</dbReference>
<comment type="caution">
    <text evidence="1">The sequence shown here is derived from an EMBL/GenBank/DDBJ whole genome shotgun (WGS) entry which is preliminary data.</text>
</comment>
<sequence length="57" mass="6421">MGTFSIGQTVRITGKTMRGVVGTVVHHDEKRGKYLVRVDGMTQNYYNPDEIEEFTTG</sequence>
<evidence type="ECO:0000313" key="2">
    <source>
        <dbReference type="Proteomes" id="UP000577707"/>
    </source>
</evidence>
<dbReference type="AlphaFoldDB" id="A0A7W5A094"/>
<evidence type="ECO:0008006" key="3">
    <source>
        <dbReference type="Google" id="ProtNLM"/>
    </source>
</evidence>
<dbReference type="RefSeq" id="WP_183541056.1">
    <property type="nucleotide sequence ID" value="NZ_BMQT01000001.1"/>
</dbReference>
<name>A0A7W5A094_9ACTN</name>
<dbReference type="SUPFAM" id="SSF50104">
    <property type="entry name" value="Translation proteins SH3-like domain"/>
    <property type="match status" value="1"/>
</dbReference>
<evidence type="ECO:0000313" key="1">
    <source>
        <dbReference type="EMBL" id="MBB3087124.1"/>
    </source>
</evidence>
<dbReference type="EMBL" id="JACHXG010000001">
    <property type="protein sequence ID" value="MBB3087124.1"/>
    <property type="molecule type" value="Genomic_DNA"/>
</dbReference>
<organism evidence="1 2">
    <name type="scientific">Nocardioides albus</name>
    <dbReference type="NCBI Taxonomy" id="1841"/>
    <lineage>
        <taxon>Bacteria</taxon>
        <taxon>Bacillati</taxon>
        <taxon>Actinomycetota</taxon>
        <taxon>Actinomycetes</taxon>
        <taxon>Propionibacteriales</taxon>
        <taxon>Nocardioidaceae</taxon>
        <taxon>Nocardioides</taxon>
    </lineage>
</organism>
<proteinExistence type="predicted"/>
<reference evidence="1 2" key="1">
    <citation type="submission" date="2020-08" db="EMBL/GenBank/DDBJ databases">
        <title>Genomic Encyclopedia of Type Strains, Phase III (KMG-III): the genomes of soil and plant-associated and newly described type strains.</title>
        <authorList>
            <person name="Whitman W."/>
        </authorList>
    </citation>
    <scope>NUCLEOTIDE SEQUENCE [LARGE SCALE GENOMIC DNA]</scope>
    <source>
        <strain evidence="1 2">CECT 3302</strain>
    </source>
</reference>
<keyword evidence="2" id="KW-1185">Reference proteome</keyword>